<comment type="caution">
    <text evidence="1">The sequence shown here is derived from an EMBL/GenBank/DDBJ whole genome shotgun (WGS) entry which is preliminary data.</text>
</comment>
<dbReference type="OrthoDB" id="1322223at2759"/>
<accession>A0A9P1EBA9</accession>
<evidence type="ECO:0000313" key="1">
    <source>
        <dbReference type="EMBL" id="CAH9092582.1"/>
    </source>
</evidence>
<reference evidence="1" key="1">
    <citation type="submission" date="2022-07" db="EMBL/GenBank/DDBJ databases">
        <authorList>
            <person name="Macas J."/>
            <person name="Novak P."/>
            <person name="Neumann P."/>
        </authorList>
    </citation>
    <scope>NUCLEOTIDE SEQUENCE</scope>
</reference>
<gene>
    <name evidence="1" type="ORF">CEURO_LOCUS12010</name>
</gene>
<proteinExistence type="predicted"/>
<protein>
    <submittedName>
        <fullName evidence="1">Uncharacterized protein</fullName>
    </submittedName>
</protein>
<name>A0A9P1EBA9_CUSEU</name>
<dbReference type="Proteomes" id="UP001152484">
    <property type="component" value="Unassembled WGS sequence"/>
</dbReference>
<evidence type="ECO:0000313" key="2">
    <source>
        <dbReference type="Proteomes" id="UP001152484"/>
    </source>
</evidence>
<keyword evidence="2" id="KW-1185">Reference proteome</keyword>
<organism evidence="1 2">
    <name type="scientific">Cuscuta europaea</name>
    <name type="common">European dodder</name>
    <dbReference type="NCBI Taxonomy" id="41803"/>
    <lineage>
        <taxon>Eukaryota</taxon>
        <taxon>Viridiplantae</taxon>
        <taxon>Streptophyta</taxon>
        <taxon>Embryophyta</taxon>
        <taxon>Tracheophyta</taxon>
        <taxon>Spermatophyta</taxon>
        <taxon>Magnoliopsida</taxon>
        <taxon>eudicotyledons</taxon>
        <taxon>Gunneridae</taxon>
        <taxon>Pentapetalae</taxon>
        <taxon>asterids</taxon>
        <taxon>lamiids</taxon>
        <taxon>Solanales</taxon>
        <taxon>Convolvulaceae</taxon>
        <taxon>Cuscuteae</taxon>
        <taxon>Cuscuta</taxon>
        <taxon>Cuscuta subgen. Cuscuta</taxon>
    </lineage>
</organism>
<dbReference type="AlphaFoldDB" id="A0A9P1EBA9"/>
<sequence length="233" mass="26468">MGIRHSSIFDFKDYLISSNLYNLVARSIESHTAGLMDIITAFQAMDPQREGLLHRVGKAQRQSVQAQRQADEAEATLYVLQLKYGLLQSKYDQLEALSTDVGRQAVAAFQASPEFLEIITSRIEGHRSEHVQARLETQEGRLWRAKEVLMSFKCGRYDMQKTLYDMLTELYSDFHPAKFGLPEIMPDPDEEEENHANDLSLQHLGIPDDLEGAVHGFDFENILNGVPENMPDP</sequence>
<dbReference type="EMBL" id="CAMAPE010000029">
    <property type="protein sequence ID" value="CAH9092582.1"/>
    <property type="molecule type" value="Genomic_DNA"/>
</dbReference>